<dbReference type="Pfam" id="PF00425">
    <property type="entry name" value="Chorismate_bind"/>
    <property type="match status" value="1"/>
</dbReference>
<dbReference type="GO" id="GO:0000162">
    <property type="term" value="P:L-tryptophan biosynthetic process"/>
    <property type="evidence" value="ECO:0007669"/>
    <property type="project" value="TreeGrafter"/>
</dbReference>
<dbReference type="InterPro" id="IPR006805">
    <property type="entry name" value="Anth_synth_I_N"/>
</dbReference>
<dbReference type="PANTHER" id="PTHR11236">
    <property type="entry name" value="AMINOBENZOATE/ANTHRANILATE SYNTHASE"/>
    <property type="match status" value="1"/>
</dbReference>
<organism evidence="3 4">
    <name type="scientific">Savagea serpentis</name>
    <dbReference type="NCBI Taxonomy" id="2785297"/>
    <lineage>
        <taxon>Bacteria</taxon>
        <taxon>Bacillati</taxon>
        <taxon>Bacillota</taxon>
        <taxon>Bacilli</taxon>
        <taxon>Bacillales</taxon>
        <taxon>Caryophanaceae</taxon>
        <taxon>Savagea</taxon>
    </lineage>
</organism>
<dbReference type="PRINTS" id="PR00095">
    <property type="entry name" value="ANTSNTHASEI"/>
</dbReference>
<dbReference type="Proteomes" id="UP000622653">
    <property type="component" value="Unassembled WGS sequence"/>
</dbReference>
<feature type="domain" description="Anthranilate synthase component I N-terminal" evidence="2">
    <location>
        <begin position="19"/>
        <end position="150"/>
    </location>
</feature>
<dbReference type="AlphaFoldDB" id="A0A8J7KEL0"/>
<dbReference type="PANTHER" id="PTHR11236:SF9">
    <property type="entry name" value="ANTHRANILATE SYNTHASE COMPONENT 1"/>
    <property type="match status" value="1"/>
</dbReference>
<proteinExistence type="predicted"/>
<name>A0A8J7KEL0_9BACL</name>
<evidence type="ECO:0000259" key="1">
    <source>
        <dbReference type="Pfam" id="PF00425"/>
    </source>
</evidence>
<dbReference type="InterPro" id="IPR015890">
    <property type="entry name" value="Chorismate_C"/>
</dbReference>
<evidence type="ECO:0000259" key="2">
    <source>
        <dbReference type="Pfam" id="PF04715"/>
    </source>
</evidence>
<keyword evidence="4" id="KW-1185">Reference proteome</keyword>
<dbReference type="RefSeq" id="WP_194562751.1">
    <property type="nucleotide sequence ID" value="NZ_JADKPV010000003.1"/>
</dbReference>
<gene>
    <name evidence="3" type="ORF">IRY55_07820</name>
</gene>
<evidence type="ECO:0000313" key="4">
    <source>
        <dbReference type="Proteomes" id="UP000622653"/>
    </source>
</evidence>
<dbReference type="InterPro" id="IPR005801">
    <property type="entry name" value="ADC_synthase"/>
</dbReference>
<dbReference type="EMBL" id="JADKPV010000003">
    <property type="protein sequence ID" value="MBF4501266.1"/>
    <property type="molecule type" value="Genomic_DNA"/>
</dbReference>
<accession>A0A8J7KEL0</accession>
<dbReference type="InterPro" id="IPR019999">
    <property type="entry name" value="Anth_synth_I-like"/>
</dbReference>
<dbReference type="Pfam" id="PF04715">
    <property type="entry name" value="Anth_synt_I_N"/>
    <property type="match status" value="1"/>
</dbReference>
<evidence type="ECO:0000313" key="3">
    <source>
        <dbReference type="EMBL" id="MBF4501266.1"/>
    </source>
</evidence>
<comment type="caution">
    <text evidence="3">The sequence shown here is derived from an EMBL/GenBank/DDBJ whole genome shotgun (WGS) entry which is preliminary data.</text>
</comment>
<reference evidence="3" key="1">
    <citation type="submission" date="2020-11" db="EMBL/GenBank/DDBJ databases">
        <title>Multidrug resistant novel bacterium Savagea serpentis sp. nov., isolated from the scats of a vine snake (Ahaetulla nasuta).</title>
        <authorList>
            <person name="Venkata Ramana V."/>
            <person name="Vikas Patil S."/>
            <person name="Yogita Lugani V."/>
        </authorList>
    </citation>
    <scope>NUCLEOTIDE SEQUENCE</scope>
    <source>
        <strain evidence="3">SN6</strain>
    </source>
</reference>
<dbReference type="SUPFAM" id="SSF56322">
    <property type="entry name" value="ADC synthase"/>
    <property type="match status" value="1"/>
</dbReference>
<dbReference type="Gene3D" id="3.60.120.10">
    <property type="entry name" value="Anthranilate synthase"/>
    <property type="match status" value="1"/>
</dbReference>
<feature type="domain" description="Chorismate-utilising enzyme C-terminal" evidence="1">
    <location>
        <begin position="191"/>
        <end position="444"/>
    </location>
</feature>
<sequence length="457" mass="51101">MSKAHITFEERTIELGNTTALQIYRTLRQPNSCLLQSGGVHETVSRYSYIGIHAMKQFKGYGNRLEEIHCATGDVFIHEGDMFELLRDVMPKVKNTTSIPMFGGLLGYIGYEVGHQPVHPKHDDLEAPDVWMNQYETIIAIDELKRTITLVQTKQFGVTPIATLDAIEAQIANVQHDETDVAIGQFTSEAKEEYEANVEMIKRAIADGAVSQVVLSRRAATTIEGDPLTLYERLIDNNPSPYQFYFDYGTHQFFGASPESLVKVHAGQAIMNPIAGTRRRGATEREDEALAEELLQDEKELDEHDMLVEQAVDSLAQLCERETIHVTKEKELVKYEHVMHIVSEVEGTLRRGDEPIDALRLSFPAGTVTGEPKTVAMQMIDELETTKRGFFGGAIGYMSYASELDFALAIRSMMITEGRAYIQAGAGIVSQSSAAREFVETEEKMQSLVQLSLVEER</sequence>
<protein>
    <submittedName>
        <fullName evidence="3">Chorismate-binding protein</fullName>
    </submittedName>
</protein>